<dbReference type="Proteomes" id="UP001054945">
    <property type="component" value="Unassembled WGS sequence"/>
</dbReference>
<dbReference type="AlphaFoldDB" id="A0AAV4S515"/>
<name>A0AAV4S515_CAEEX</name>
<accession>A0AAV4S515</accession>
<evidence type="ECO:0008006" key="3">
    <source>
        <dbReference type="Google" id="ProtNLM"/>
    </source>
</evidence>
<sequence>MPYFISHTNIVRKRKRASYIFINHTHPENKLEKRCEASLHTTPDPWRKMSSVFSYFLAETDWSVAREQSVFLKSLLCLQGSKKTGAQSTEKHLYAEEVRL</sequence>
<keyword evidence="2" id="KW-1185">Reference proteome</keyword>
<evidence type="ECO:0000313" key="2">
    <source>
        <dbReference type="Proteomes" id="UP001054945"/>
    </source>
</evidence>
<proteinExistence type="predicted"/>
<organism evidence="1 2">
    <name type="scientific">Caerostris extrusa</name>
    <name type="common">Bark spider</name>
    <name type="synonym">Caerostris bankana</name>
    <dbReference type="NCBI Taxonomy" id="172846"/>
    <lineage>
        <taxon>Eukaryota</taxon>
        <taxon>Metazoa</taxon>
        <taxon>Ecdysozoa</taxon>
        <taxon>Arthropoda</taxon>
        <taxon>Chelicerata</taxon>
        <taxon>Arachnida</taxon>
        <taxon>Araneae</taxon>
        <taxon>Araneomorphae</taxon>
        <taxon>Entelegynae</taxon>
        <taxon>Araneoidea</taxon>
        <taxon>Araneidae</taxon>
        <taxon>Caerostris</taxon>
    </lineage>
</organism>
<comment type="caution">
    <text evidence="1">The sequence shown here is derived from an EMBL/GenBank/DDBJ whole genome shotgun (WGS) entry which is preliminary data.</text>
</comment>
<reference evidence="1 2" key="1">
    <citation type="submission" date="2021-06" db="EMBL/GenBank/DDBJ databases">
        <title>Caerostris extrusa draft genome.</title>
        <authorList>
            <person name="Kono N."/>
            <person name="Arakawa K."/>
        </authorList>
    </citation>
    <scope>NUCLEOTIDE SEQUENCE [LARGE SCALE GENOMIC DNA]</scope>
</reference>
<gene>
    <name evidence="1" type="ORF">CEXT_674501</name>
</gene>
<protein>
    <recommendedName>
        <fullName evidence="3">Ycf15</fullName>
    </recommendedName>
</protein>
<dbReference type="EMBL" id="BPLR01009023">
    <property type="protein sequence ID" value="GIY29089.1"/>
    <property type="molecule type" value="Genomic_DNA"/>
</dbReference>
<evidence type="ECO:0000313" key="1">
    <source>
        <dbReference type="EMBL" id="GIY29089.1"/>
    </source>
</evidence>